<protein>
    <submittedName>
        <fullName evidence="8">PDZ domain-containing protein 6</fullName>
    </submittedName>
</protein>
<dbReference type="Pfam" id="PF19032">
    <property type="entry name" value="Intu_longin_2"/>
    <property type="match status" value="1"/>
</dbReference>
<gene>
    <name evidence="8" type="ORF">RR48_13479</name>
</gene>
<evidence type="ECO:0000313" key="9">
    <source>
        <dbReference type="Proteomes" id="UP000053240"/>
    </source>
</evidence>
<dbReference type="AlphaFoldDB" id="A0A194R991"/>
<dbReference type="Pfam" id="PF19033">
    <property type="entry name" value="Intu_longin_3"/>
    <property type="match status" value="1"/>
</dbReference>
<dbReference type="FunCoup" id="A0A194R991">
    <property type="interactions" value="49"/>
</dbReference>
<evidence type="ECO:0000259" key="7">
    <source>
        <dbReference type="Pfam" id="PF19033"/>
    </source>
</evidence>
<dbReference type="InterPro" id="IPR043988">
    <property type="entry name" value="CCZ1/INTU_longin_2"/>
</dbReference>
<comment type="subcellular location">
    <subcellularLocation>
        <location evidence="1">Cytoplasm</location>
    </subcellularLocation>
</comment>
<organism evidence="8 9">
    <name type="scientific">Papilio machaon</name>
    <name type="common">Old World swallowtail butterfly</name>
    <dbReference type="NCBI Taxonomy" id="76193"/>
    <lineage>
        <taxon>Eukaryota</taxon>
        <taxon>Metazoa</taxon>
        <taxon>Ecdysozoa</taxon>
        <taxon>Arthropoda</taxon>
        <taxon>Hexapoda</taxon>
        <taxon>Insecta</taxon>
        <taxon>Pterygota</taxon>
        <taxon>Neoptera</taxon>
        <taxon>Endopterygota</taxon>
        <taxon>Lepidoptera</taxon>
        <taxon>Glossata</taxon>
        <taxon>Ditrysia</taxon>
        <taxon>Papilionoidea</taxon>
        <taxon>Papilionidae</taxon>
        <taxon>Papilioninae</taxon>
        <taxon>Papilio</taxon>
    </lineage>
</organism>
<evidence type="ECO:0000259" key="6">
    <source>
        <dbReference type="Pfam" id="PF19032"/>
    </source>
</evidence>
<evidence type="ECO:0000259" key="5">
    <source>
        <dbReference type="Pfam" id="PF19031"/>
    </source>
</evidence>
<sequence>MNKFKNKVHYESPCDSDNDWTDSTGDSKYSDSESSVPEWDSDVGEDGELIFIKVKNNANDEVNAPLLENCETFKLRSDFKRASTRRSTKGRIFKALKSRKAKYDSTSGKINEYESTVSKNSLEDNNKFVIIQVSKNMIFNSEKNCQIEKLFGMSLETHMDGKTLIVANFLTEAKAIYIPRVKVGYYLLKINGIEVNSYNINNMLQRVIEDIESPKLTFQVVTGGFNIDLVKLLTLKNSPENSLTQLLKDSMCSVLYICCNDVEYQSNDDKGVLYCYPRPYNQNFLYNTRGAYVTLNHLAPKSLGTSEPVVSTVLYNNTLINVTYASHFTDLLLLAVPNKNLDLFCAKKLIGYVVKILEFLYGSLKSCFTKPNNVDKLDGLFSRIFVHLLFDNYKNASKEEGKVNTMLFEEFVACHAVTLPLEVKIQVDDAITELEAADYREWTDDVENFQRLYTVIGACLYYSGHLLSSHLRDEDLVEINAYLKFNSILRLSAEKELDKLVMWKEVFIKEHRSQNKNDRNENRIPDGRWFLLIVGKGHFILATLMEAGGCTEDAIGVTSPSPFYVEECESCLELLYEVGLHKYLASWFSSNTLPQVETTPEYLTKYGRKMKDTLKSDNLRTTTLKLSKSQPDLKRRHNSSDQINSGISSADNPINNYHSMSHHSLYHQWYNSSQKNYRHSSNLDISYSEDSNSLKSNSEISEERVTGRRADREQKARRDSSGSDSDWDRQDGSRTSGNIDMTDIRKSLLNELNNVAVHRITAGEENVLFHFVQLESEKGVLIAPMKTIEMQANNVLYSYIIASFKKACKKIHDLLQYSMKFKKNHAPSNPLNKILVAVREYGSLFEVPHEVLNQCGITKKNCEPFLFWVVGRVFSEPEPRELYICYHESVPQDLTEVALLLSYLE</sequence>
<keyword evidence="3" id="KW-0963">Cytoplasm</keyword>
<feature type="compositionally biased region" description="Basic and acidic residues" evidence="4">
    <location>
        <begin position="701"/>
        <end position="732"/>
    </location>
</feature>
<dbReference type="GO" id="GO:0016192">
    <property type="term" value="P:vesicle-mediated transport"/>
    <property type="evidence" value="ECO:0007669"/>
    <property type="project" value="InterPro"/>
</dbReference>
<reference evidence="8 9" key="1">
    <citation type="journal article" date="2015" name="Nat. Commun.">
        <title>Outbred genome sequencing and CRISPR/Cas9 gene editing in butterflies.</title>
        <authorList>
            <person name="Li X."/>
            <person name="Fan D."/>
            <person name="Zhang W."/>
            <person name="Liu G."/>
            <person name="Zhang L."/>
            <person name="Zhao L."/>
            <person name="Fang X."/>
            <person name="Chen L."/>
            <person name="Dong Y."/>
            <person name="Chen Y."/>
            <person name="Ding Y."/>
            <person name="Zhao R."/>
            <person name="Feng M."/>
            <person name="Zhu Y."/>
            <person name="Feng Y."/>
            <person name="Jiang X."/>
            <person name="Zhu D."/>
            <person name="Xiang H."/>
            <person name="Feng X."/>
            <person name="Li S."/>
            <person name="Wang J."/>
            <person name="Zhang G."/>
            <person name="Kronforst M.R."/>
            <person name="Wang W."/>
        </authorList>
    </citation>
    <scope>NUCLEOTIDE SEQUENCE [LARGE SCALE GENOMIC DNA]</scope>
    <source>
        <strain evidence="8">Ya'a_city_454_Pm</strain>
        <tissue evidence="8">Whole body</tissue>
    </source>
</reference>
<feature type="compositionally biased region" description="Polar residues" evidence="4">
    <location>
        <begin position="21"/>
        <end position="35"/>
    </location>
</feature>
<dbReference type="PANTHER" id="PTHR21082:SF4">
    <property type="entry name" value="PROTEIN INTURNED"/>
    <property type="match status" value="1"/>
</dbReference>
<dbReference type="GO" id="GO:0005929">
    <property type="term" value="C:cilium"/>
    <property type="evidence" value="ECO:0007669"/>
    <property type="project" value="TreeGrafter"/>
</dbReference>
<evidence type="ECO:0000256" key="1">
    <source>
        <dbReference type="ARBA" id="ARBA00004496"/>
    </source>
</evidence>
<dbReference type="EMBL" id="KQ460473">
    <property type="protein sequence ID" value="KPJ14408.1"/>
    <property type="molecule type" value="Genomic_DNA"/>
</dbReference>
<evidence type="ECO:0000256" key="2">
    <source>
        <dbReference type="ARBA" id="ARBA00022473"/>
    </source>
</evidence>
<feature type="region of interest" description="Disordered" evidence="4">
    <location>
        <begin position="625"/>
        <end position="655"/>
    </location>
</feature>
<dbReference type="InParanoid" id="A0A194R991"/>
<feature type="compositionally biased region" description="Polar residues" evidence="4">
    <location>
        <begin position="687"/>
        <end position="699"/>
    </location>
</feature>
<evidence type="ECO:0000313" key="8">
    <source>
        <dbReference type="EMBL" id="KPJ14408.1"/>
    </source>
</evidence>
<feature type="domain" description="CCZ1/INTU/HSP4 first Longin" evidence="5">
    <location>
        <begin position="265"/>
        <end position="362"/>
    </location>
</feature>
<feature type="region of interest" description="Disordered" evidence="4">
    <location>
        <begin position="1"/>
        <end position="42"/>
    </location>
</feature>
<dbReference type="InterPro" id="IPR039151">
    <property type="entry name" value="INTU"/>
</dbReference>
<dbReference type="GO" id="GO:0007399">
    <property type="term" value="P:nervous system development"/>
    <property type="evidence" value="ECO:0007669"/>
    <property type="project" value="TreeGrafter"/>
</dbReference>
<dbReference type="GO" id="GO:0005737">
    <property type="term" value="C:cytoplasm"/>
    <property type="evidence" value="ECO:0007669"/>
    <property type="project" value="UniProtKB-SubCell"/>
</dbReference>
<feature type="compositionally biased region" description="Polar residues" evidence="4">
    <location>
        <begin position="640"/>
        <end position="655"/>
    </location>
</feature>
<keyword evidence="2" id="KW-0217">Developmental protein</keyword>
<dbReference type="Pfam" id="PF19031">
    <property type="entry name" value="Intu_longin_1"/>
    <property type="match status" value="1"/>
</dbReference>
<name>A0A194R991_PAPMA</name>
<feature type="domain" description="CCZ1/INTU/HPS4 third Longin" evidence="7">
    <location>
        <begin position="765"/>
        <end position="898"/>
    </location>
</feature>
<dbReference type="PANTHER" id="PTHR21082">
    <property type="entry name" value="PROTEIN INTURNED"/>
    <property type="match status" value="1"/>
</dbReference>
<dbReference type="InterPro" id="IPR043987">
    <property type="entry name" value="CCZ1/INTU/HSP4_longin_1"/>
</dbReference>
<accession>A0A194R991</accession>
<dbReference type="InterPro" id="IPR043989">
    <property type="entry name" value="CCZ1/INTU/HSP4_longin_3"/>
</dbReference>
<keyword evidence="9" id="KW-1185">Reference proteome</keyword>
<feature type="domain" description="CCZ1/INTU second Longin" evidence="6">
    <location>
        <begin position="455"/>
        <end position="573"/>
    </location>
</feature>
<dbReference type="GO" id="GO:0001736">
    <property type="term" value="P:establishment of planar polarity"/>
    <property type="evidence" value="ECO:0007669"/>
    <property type="project" value="InterPro"/>
</dbReference>
<dbReference type="Proteomes" id="UP000053240">
    <property type="component" value="Unassembled WGS sequence"/>
</dbReference>
<evidence type="ECO:0000256" key="3">
    <source>
        <dbReference type="ARBA" id="ARBA00022490"/>
    </source>
</evidence>
<dbReference type="STRING" id="76193.A0A194R991"/>
<feature type="region of interest" description="Disordered" evidence="4">
    <location>
        <begin position="687"/>
        <end position="739"/>
    </location>
</feature>
<dbReference type="GO" id="GO:0060271">
    <property type="term" value="P:cilium assembly"/>
    <property type="evidence" value="ECO:0007669"/>
    <property type="project" value="InterPro"/>
</dbReference>
<proteinExistence type="predicted"/>
<evidence type="ECO:0000256" key="4">
    <source>
        <dbReference type="SAM" id="MobiDB-lite"/>
    </source>
</evidence>